<feature type="compositionally biased region" description="Low complexity" evidence="4">
    <location>
        <begin position="2286"/>
        <end position="2298"/>
    </location>
</feature>
<proteinExistence type="inferred from homology"/>
<feature type="compositionally biased region" description="Low complexity" evidence="4">
    <location>
        <begin position="1027"/>
        <end position="1040"/>
    </location>
</feature>
<feature type="compositionally biased region" description="Basic and acidic residues" evidence="4">
    <location>
        <begin position="89"/>
        <end position="110"/>
    </location>
</feature>
<dbReference type="Proteomes" id="UP000238153">
    <property type="component" value="Unassembled WGS sequence"/>
</dbReference>
<feature type="compositionally biased region" description="Low complexity" evidence="4">
    <location>
        <begin position="2358"/>
        <end position="2368"/>
    </location>
</feature>
<dbReference type="PANTHER" id="PTHR36108">
    <property type="entry name" value="COLOSSIN-B-RELATED"/>
    <property type="match status" value="1"/>
</dbReference>
<feature type="compositionally biased region" description="Basic and acidic residues" evidence="4">
    <location>
        <begin position="166"/>
        <end position="190"/>
    </location>
</feature>
<feature type="compositionally biased region" description="Polar residues" evidence="4">
    <location>
        <begin position="1548"/>
        <end position="1569"/>
    </location>
</feature>
<protein>
    <recommendedName>
        <fullName evidence="5">YSIRK Gram-positive signal peptide domain-containing protein</fullName>
    </recommendedName>
</protein>
<feature type="region of interest" description="Disordered" evidence="4">
    <location>
        <begin position="1682"/>
        <end position="1848"/>
    </location>
</feature>
<feature type="compositionally biased region" description="Low complexity" evidence="4">
    <location>
        <begin position="2196"/>
        <end position="2208"/>
    </location>
</feature>
<feature type="compositionally biased region" description="Low complexity" evidence="4">
    <location>
        <begin position="2628"/>
        <end position="2638"/>
    </location>
</feature>
<feature type="compositionally biased region" description="Polar residues" evidence="4">
    <location>
        <begin position="1728"/>
        <end position="1749"/>
    </location>
</feature>
<feature type="compositionally biased region" description="Low complexity" evidence="4">
    <location>
        <begin position="1277"/>
        <end position="1291"/>
    </location>
</feature>
<evidence type="ECO:0000313" key="7">
    <source>
        <dbReference type="Proteomes" id="UP000238153"/>
    </source>
</evidence>
<dbReference type="NCBIfam" id="TIGR01168">
    <property type="entry name" value="YSIRK_signal"/>
    <property type="match status" value="1"/>
</dbReference>
<feature type="region of interest" description="Disordered" evidence="4">
    <location>
        <begin position="2618"/>
        <end position="2660"/>
    </location>
</feature>
<feature type="compositionally biased region" description="Low complexity" evidence="4">
    <location>
        <begin position="2538"/>
        <end position="2548"/>
    </location>
</feature>
<feature type="region of interest" description="Disordered" evidence="4">
    <location>
        <begin position="1951"/>
        <end position="2028"/>
    </location>
</feature>
<feature type="compositionally biased region" description="Low complexity" evidence="4">
    <location>
        <begin position="2466"/>
        <end position="2478"/>
    </location>
</feature>
<feature type="region of interest" description="Disordered" evidence="4">
    <location>
        <begin position="2577"/>
        <end position="2600"/>
    </location>
</feature>
<feature type="region of interest" description="Disordered" evidence="4">
    <location>
        <begin position="1501"/>
        <end position="1579"/>
    </location>
</feature>
<evidence type="ECO:0000313" key="6">
    <source>
        <dbReference type="EMBL" id="PPJ76767.1"/>
    </source>
</evidence>
<evidence type="ECO:0000256" key="3">
    <source>
        <dbReference type="ARBA" id="ARBA00022729"/>
    </source>
</evidence>
<feature type="compositionally biased region" description="Basic and acidic residues" evidence="4">
    <location>
        <begin position="118"/>
        <end position="141"/>
    </location>
</feature>
<feature type="compositionally biased region" description="Basic and acidic residues" evidence="4">
    <location>
        <begin position="2908"/>
        <end position="2920"/>
    </location>
</feature>
<feature type="region of interest" description="Disordered" evidence="4">
    <location>
        <begin position="816"/>
        <end position="837"/>
    </location>
</feature>
<feature type="compositionally biased region" description="Low complexity" evidence="4">
    <location>
        <begin position="1187"/>
        <end position="1200"/>
    </location>
</feature>
<feature type="compositionally biased region" description="Low complexity" evidence="4">
    <location>
        <begin position="2826"/>
        <end position="2838"/>
    </location>
</feature>
<dbReference type="PANTHER" id="PTHR36108:SF13">
    <property type="entry name" value="COLOSSIN-B-RELATED"/>
    <property type="match status" value="1"/>
</dbReference>
<keyword evidence="3" id="KW-0732">Signal</keyword>
<feature type="compositionally biased region" description="Polar residues" evidence="4">
    <location>
        <begin position="2312"/>
        <end position="2326"/>
    </location>
</feature>
<feature type="compositionally biased region" description="Polar residues" evidence="4">
    <location>
        <begin position="1951"/>
        <end position="1966"/>
    </location>
</feature>
<feature type="compositionally biased region" description="Polar residues" evidence="4">
    <location>
        <begin position="1985"/>
        <end position="2019"/>
    </location>
</feature>
<feature type="region of interest" description="Disordered" evidence="4">
    <location>
        <begin position="40"/>
        <end position="191"/>
    </location>
</feature>
<dbReference type="Gene3D" id="2.60.40.10">
    <property type="entry name" value="Immunoglobulins"/>
    <property type="match status" value="7"/>
</dbReference>
<reference evidence="6 7" key="1">
    <citation type="submission" date="2017-11" db="EMBL/GenBank/DDBJ databases">
        <authorList>
            <person name="Founou R.C."/>
            <person name="Founou L."/>
            <person name="Allam M."/>
            <person name="Ismail A."/>
            <person name="Essack S.Y."/>
        </authorList>
    </citation>
    <scope>NUCLEOTIDE SEQUENCE [LARGE SCALE GENOMIC DNA]</scope>
    <source>
        <strain evidence="6 7">G811N2B1</strain>
    </source>
</reference>
<dbReference type="InterPro" id="IPR005877">
    <property type="entry name" value="YSIRK_signal_dom"/>
</dbReference>
<dbReference type="InterPro" id="IPR013783">
    <property type="entry name" value="Ig-like_fold"/>
</dbReference>
<evidence type="ECO:0000256" key="1">
    <source>
        <dbReference type="ARBA" id="ARBA00007257"/>
    </source>
</evidence>
<keyword evidence="2" id="KW-0964">Secreted</keyword>
<accession>A0A7Z1N709</accession>
<feature type="compositionally biased region" description="Polar residues" evidence="4">
    <location>
        <begin position="2646"/>
        <end position="2658"/>
    </location>
</feature>
<feature type="compositionally biased region" description="Polar residues" evidence="4">
    <location>
        <begin position="2402"/>
        <end position="2416"/>
    </location>
</feature>
<feature type="compositionally biased region" description="Polar residues" evidence="4">
    <location>
        <begin position="2222"/>
        <end position="2236"/>
    </location>
</feature>
<feature type="compositionally biased region" description="Low complexity" evidence="4">
    <location>
        <begin position="2802"/>
        <end position="2818"/>
    </location>
</feature>
<feature type="compositionally biased region" description="Polar residues" evidence="4">
    <location>
        <begin position="1050"/>
        <end position="1066"/>
    </location>
</feature>
<feature type="compositionally biased region" description="Polar residues" evidence="4">
    <location>
        <begin position="40"/>
        <end position="57"/>
    </location>
</feature>
<feature type="region of interest" description="Disordered" evidence="4">
    <location>
        <begin position="2127"/>
        <end position="2384"/>
    </location>
</feature>
<feature type="compositionally biased region" description="Polar residues" evidence="4">
    <location>
        <begin position="1683"/>
        <end position="1696"/>
    </location>
</feature>
<feature type="compositionally biased region" description="Low complexity" evidence="4">
    <location>
        <begin position="1638"/>
        <end position="1648"/>
    </location>
</feature>
<feature type="compositionally biased region" description="Polar residues" evidence="4">
    <location>
        <begin position="1503"/>
        <end position="1516"/>
    </location>
</feature>
<dbReference type="RefSeq" id="WP_104411199.1">
    <property type="nucleotide sequence ID" value="NZ_PGWX01000182.1"/>
</dbReference>
<feature type="region of interest" description="Disordered" evidence="4">
    <location>
        <begin position="1890"/>
        <end position="1921"/>
    </location>
</feature>
<evidence type="ECO:0000256" key="2">
    <source>
        <dbReference type="ARBA" id="ARBA00022525"/>
    </source>
</evidence>
<feature type="compositionally biased region" description="Polar residues" evidence="4">
    <location>
        <begin position="1355"/>
        <end position="1389"/>
    </location>
</feature>
<sequence length="2987" mass="314789">MNYRDKLQKFSIRKYAVGTFSTLIATLVFLGTHTDQAHASENTNAAVEKAQQNTESQTSRDKNSNPNDAITIQNDQTSDQTVEINKQSKFVDKTSTEKKALETQTSEKEITNSTSTSIKEKIEESSPVTKEEKTNELKEKSSPIVGTQSSNQSKQKVKFSSSKSVKQIDDKIDTPRESKSDNRQKIDSKNISKLTNLTQEIQSKLLEVETIEPSNPNIEEAKKLTVESSSFTQSSNVSQQSLLDLVTRLEQTRNSLANVITRSQSGKRDPRNGQQIEKGTNFRFTTLNGRWNAGRNVIVYQRNYASLPDGRALGTGQQKNGVEGITSRKTVMRAYYKHEGNSKYLVYDVFFNNDGVNFISPVSQQRLGMALLLPYKVMKLNSDGSFASDSVRNLSYAAYEKRSGRNSLLSESPSDFIIDPDNSTQTIDMLRSNQHDFGHTTFYLSFGVRPGRSFNSDANEYFHSNRNNPDLRKAVEDQRGIFSGWNYGIGIQVDPNHPEGANRAYHMHLEVKLRDNVTTAELENAWSYANTAAMGGVSKSAYTVLSGRILPEDGALPSIENQPPVKPTINSDLVGKATTTTVIDVSTDPNTKVEIFDKNGNKIGTGTTDSSGHAYITPTRPIPEGNVTAKAYNHSDESKVSTSDPKFATDTIPPTTPVINTRLVYKAGTLTPIDVSTDPNTQVALIDKNGRIFGAGTTDSSGHVIITPDRVIPEGNVTAKATDNALHPNSSVSIPVQATTLIPVMKPVINTDVAGKAFSSPVIDITSTPNTRVELLDKNNNVIGRGITGSNGHVNITPDHYLFEGNITAKAYDQTDETNNATSDPRHVTDTTPPRKPVINTNLVNKVGTRTPIDVSTDVLTRVEIFDENGKSYGVVLTEMDGHGIITPREPLPLGKIYARATDGAETPNSIDSDHVPVTDTIPPTVPTVDTDLTGKATTLTPITVTTDPNTRVDLIDKNGHIIGTGTTDGNGHVIITPTTPIVEGNVIAKAYDPANNVSTSAPRKATDTTPPTKPRVTSPLGGKAGTTDPVTVTTDPNTNVQLLDKNGQIIGTGTTDSSGRVNITPTRPIPEGNVTAKAIDNAEHPNSSTSDPVKATDTTPPTKPRVTTPLGGKATTLTPVEVTTDPNTSVQLLDKDGRVIGSGTTGANGRVTITPTRPIPEGNVTAKATDNAEHPNSSTSDPVKATDTTPPTKPRVTTPLGGKATTLTPIEVTTDPNTSVQLLDKDGRVIGSGTTGANGRVTITPTRPIPEGNVTAKATDNAERPNSSTSDPVKATDTTPPTEPVVTNDLTGKATTKTPITVTTDPNTHVDLLDKDNHVIGSGTTDSNGRVTITPTVPIPEGNVRAKATDNAEHPNSSLSQPKKATDTTPPGSPIVNTDLTGKATTKTPVDVSSDPNTRIELLDKDNHVIGSGTTGANGHVIITPTQPIPEGNVTAKAYDNAEHPNVSTSAPKKATDTTPPTEPVVTNDLTGKATTKTPITVTTDPNTHVDLLDKDNHVIGSGTTDSNGRVTITPTVPIPEGNVRAKATDNAEHPNSSLSKPKKATDTTPPGSPIVNTDLTGKATTRTPVDVSSDPNTRIELLDKDNHVIGSGTTGANGHVIITPTQPIPEGNVTAKAYDNAEHPNVSTSEPKKATDTTPPTEPVVTNDLIGKATTKTPITVTTDPNTHVDLLDKDNHVIGSGTTDSNGRVTITPTVPIPEGNVRAKATDNAEHPNSSLSKPKKATDTTPPGSPIVNTDLTGKATTRTPVDVSSDPNTRIELLDKDNHVIGSGTTDSNGRVTITPTVPIPEGNVRAKATDNAEHPNSSLSQPKKATDTTPPGSPIVNTDLTGKATTKTPVDVSSDPNTRIELLDKDNHVIGTGTTGANGHVIITPTQPIPEGNVTAKAYDNAEHPNSSTSQPKKATDTTPPTEPVVTNDLTGKATTKTPITVTTDPNTHVDLLDKDNNVIGSGTTDSNGRVTITPTVPIPEGNVRAKATDNAEHPNSSLSQPKKATDTTPPGSPIVNTDLTGKATTKTPVDVSSDPNTRIELLDKDNHVIGSGTTGANGHVIITPTQPIPEGNVTAKAYDNAEHPNVSTSEPKKATDTTPPTAPVVTSDLTGKATTTDPVEVTTDPNTKVELLDKDGNVIGSGTTDNTGHVMITPTKPIPEGNVTAKAYDNAEHPNSSTSQPKKATDTTPPTAPVVTSDLTGKATTTDPVEVTTDPNTKVELLDKDGNVIGSGTTDNTGHVTITPTKPIPEGNVTAKATDNAEHPNSSTSQPKKATDTTPPTAPLVTSDLTGEATTTDPVEVTTDPNTKVELLDKDGNVIGSGTTDNTGHVTITPTKPIPEGNVTAKAYDNAEHPNSSTSQPKKATDTTPPTAPVVTSDLTGKATTTDPVEVTTDPNTKVELLDKDGNVIGSGTTDNTGHVTITPTKPIPEGNVTAKATDNAEHPNSSTSQPKKATDTTPPTAPVVTSDLTGKATTTDPVEVTTDPNTKVELLDKDGNVIGSGTTDNTGHVMITPTKPIPEGNVTAKAYDNAEHPNSSTSQPKKATDTTPPTAPVVTSDLTGKATTTDPVEVTTDPNTKVELLDKDGNVIGSGTTDNTGHVMITPTKPIPEGNVSAKAYDNAEVPNVATSQPKKATDTTPPTTPTLDTDLDGKAGTQTPITVTTDPNTHVDLLDKDGNIIGSGTTDDTGHVTITPTKPIPEGNVTAKATDDAEHPNSSTSQPKKATDLTPPVKPSVVGTLDGKAGTKDPVEVVTDPNTKVELLDKDGNVIGSGTTDSTGHATITPTVPIPEGNVTVKATDNAEHPNSSTSDPVKATDTTPPTAPVVTSDLTGKATTTDPVEVTTDPNTHVDLLDKDGNIIGSGTTDSNGHVTITPTRPIPEGDVYAKAIDNAEHPNISISKPVKATKLIVKSHKKEAKNGHSKENENHNSRKSKNTIRDEKGNIINTSTKKKVKDLPSTGKKELTNNSLPYIVTLLGSFALLISRKRERKDNNRNK</sequence>
<gene>
    <name evidence="6" type="ORF">CV019_02645</name>
</gene>
<feature type="compositionally biased region" description="Polar residues" evidence="4">
    <location>
        <begin position="64"/>
        <end position="88"/>
    </location>
</feature>
<feature type="compositionally biased region" description="Low complexity" evidence="4">
    <location>
        <begin position="1449"/>
        <end position="1471"/>
    </location>
</feature>
<feature type="region of interest" description="Disordered" evidence="4">
    <location>
        <begin position="2672"/>
        <end position="2742"/>
    </location>
</feature>
<feature type="compositionally biased region" description="Polar residues" evidence="4">
    <location>
        <begin position="2672"/>
        <end position="2686"/>
    </location>
</feature>
<feature type="compositionally biased region" description="Polar residues" evidence="4">
    <location>
        <begin position="1895"/>
        <end position="1904"/>
    </location>
</feature>
<feature type="domain" description="YSIRK Gram-positive signal peptide" evidence="5">
    <location>
        <begin position="5"/>
        <end position="30"/>
    </location>
</feature>
<feature type="compositionally biased region" description="Low complexity" evidence="4">
    <location>
        <begin position="2448"/>
        <end position="2458"/>
    </location>
</feature>
<evidence type="ECO:0000259" key="5">
    <source>
        <dbReference type="Pfam" id="PF04650"/>
    </source>
</evidence>
<feature type="compositionally biased region" description="Low complexity" evidence="4">
    <location>
        <begin position="1908"/>
        <end position="1921"/>
    </location>
</feature>
<feature type="compositionally biased region" description="Polar residues" evidence="4">
    <location>
        <begin position="1805"/>
        <end position="1839"/>
    </location>
</feature>
<evidence type="ECO:0000256" key="4">
    <source>
        <dbReference type="SAM" id="MobiDB-lite"/>
    </source>
</evidence>
<feature type="compositionally biased region" description="Polar residues" evidence="4">
    <location>
        <begin position="1323"/>
        <end position="1336"/>
    </location>
</feature>
<feature type="compositionally biased region" description="Polar residues" evidence="4">
    <location>
        <begin position="1773"/>
        <end position="1786"/>
    </location>
</feature>
<feature type="compositionally biased region" description="Polar residues" evidence="4">
    <location>
        <begin position="2762"/>
        <end position="2776"/>
    </location>
</feature>
<feature type="compositionally biased region" description="Low complexity" evidence="4">
    <location>
        <begin position="2178"/>
        <end position="2188"/>
    </location>
</feature>
<dbReference type="Pfam" id="PF04650">
    <property type="entry name" value="YSIRK_signal"/>
    <property type="match status" value="1"/>
</dbReference>
<comment type="caution">
    <text evidence="6">The sequence shown here is derived from an EMBL/GenBank/DDBJ whole genome shotgun (WGS) entry which is preliminary data.</text>
</comment>
<organism evidence="6 7">
    <name type="scientific">Staphylococcus haemolyticus</name>
    <dbReference type="NCBI Taxonomy" id="1283"/>
    <lineage>
        <taxon>Bacteria</taxon>
        <taxon>Bacillati</taxon>
        <taxon>Bacillota</taxon>
        <taxon>Bacilli</taxon>
        <taxon>Bacillales</taxon>
        <taxon>Staphylococcaceae</taxon>
        <taxon>Staphylococcus</taxon>
    </lineage>
</organism>
<feature type="compositionally biased region" description="Low complexity" evidence="4">
    <location>
        <begin position="2088"/>
        <end position="2098"/>
    </location>
</feature>
<feature type="region of interest" description="Disordered" evidence="4">
    <location>
        <begin position="2074"/>
        <end position="2114"/>
    </location>
</feature>
<feature type="region of interest" description="Disordered" evidence="4">
    <location>
        <begin position="996"/>
        <end position="1291"/>
    </location>
</feature>
<feature type="region of interest" description="Disordered" evidence="4">
    <location>
        <begin position="1624"/>
        <end position="1648"/>
    </location>
</feature>
<feature type="region of interest" description="Disordered" evidence="4">
    <location>
        <begin position="634"/>
        <end position="653"/>
    </location>
</feature>
<feature type="region of interest" description="Disordered" evidence="4">
    <location>
        <begin position="2903"/>
        <end position="2955"/>
    </location>
</feature>
<feature type="compositionally biased region" description="Polar residues" evidence="4">
    <location>
        <begin position="1236"/>
        <end position="1246"/>
    </location>
</feature>
<feature type="compositionally biased region" description="Low complexity" evidence="4">
    <location>
        <begin position="1097"/>
        <end position="1110"/>
    </location>
</feature>
<dbReference type="EMBL" id="PGWX01000182">
    <property type="protein sequence ID" value="PPJ76767.1"/>
    <property type="molecule type" value="Genomic_DNA"/>
</dbReference>
<comment type="similarity">
    <text evidence="1">Belongs to the serine-aspartate repeat-containing protein (SDr) family.</text>
</comment>
<feature type="region of interest" description="Disordered" evidence="4">
    <location>
        <begin position="2397"/>
        <end position="2564"/>
    </location>
</feature>
<feature type="region of interest" description="Disordered" evidence="4">
    <location>
        <begin position="1321"/>
        <end position="1398"/>
    </location>
</feature>
<name>A0A7Z1N709_STAHA</name>
<feature type="region of interest" description="Disordered" evidence="4">
    <location>
        <begin position="1444"/>
        <end position="1471"/>
    </location>
</feature>
<feature type="compositionally biased region" description="Low complexity" evidence="4">
    <location>
        <begin position="148"/>
        <end position="165"/>
    </location>
</feature>
<feature type="compositionally biased region" description="Polar residues" evidence="4">
    <location>
        <begin position="1146"/>
        <end position="1156"/>
    </location>
</feature>
<feature type="region of interest" description="Disordered" evidence="4">
    <location>
        <begin position="2757"/>
        <end position="2844"/>
    </location>
</feature>